<dbReference type="AlphaFoldDB" id="A0A6P1NGL5"/>
<evidence type="ECO:0000313" key="3">
    <source>
        <dbReference type="Proteomes" id="UP000464186"/>
    </source>
</evidence>
<proteinExistence type="predicted"/>
<dbReference type="Proteomes" id="UP000464186">
    <property type="component" value="Chromosome"/>
</dbReference>
<protein>
    <submittedName>
        <fullName evidence="2">Methyltransferase domain-containing protein</fullName>
    </submittedName>
</protein>
<accession>A0A6P1NGL5</accession>
<dbReference type="InterPro" id="IPR025714">
    <property type="entry name" value="Methyltranfer_dom"/>
</dbReference>
<organism evidence="2 3">
    <name type="scientific">Pseudarthrobacter psychrotolerans</name>
    <dbReference type="NCBI Taxonomy" id="2697569"/>
    <lineage>
        <taxon>Bacteria</taxon>
        <taxon>Bacillati</taxon>
        <taxon>Actinomycetota</taxon>
        <taxon>Actinomycetes</taxon>
        <taxon>Micrococcales</taxon>
        <taxon>Micrococcaceae</taxon>
        <taxon>Pseudarthrobacter</taxon>
    </lineage>
</organism>
<dbReference type="PANTHER" id="PTHR43861:SF1">
    <property type="entry name" value="TRANS-ACONITATE 2-METHYLTRANSFERASE"/>
    <property type="match status" value="1"/>
</dbReference>
<dbReference type="Gene3D" id="3.40.50.150">
    <property type="entry name" value="Vaccinia Virus protein VP39"/>
    <property type="match status" value="1"/>
</dbReference>
<dbReference type="InterPro" id="IPR029063">
    <property type="entry name" value="SAM-dependent_MTases_sf"/>
</dbReference>
<dbReference type="SUPFAM" id="SSF53335">
    <property type="entry name" value="S-adenosyl-L-methionine-dependent methyltransferases"/>
    <property type="match status" value="1"/>
</dbReference>
<dbReference type="PANTHER" id="PTHR43861">
    <property type="entry name" value="TRANS-ACONITATE 2-METHYLTRANSFERASE-RELATED"/>
    <property type="match status" value="1"/>
</dbReference>
<dbReference type="CDD" id="cd02440">
    <property type="entry name" value="AdoMet_MTases"/>
    <property type="match status" value="1"/>
</dbReference>
<gene>
    <name evidence="2" type="ORF">GU243_08635</name>
</gene>
<dbReference type="Pfam" id="PF13847">
    <property type="entry name" value="Methyltransf_31"/>
    <property type="match status" value="1"/>
</dbReference>
<evidence type="ECO:0000259" key="1">
    <source>
        <dbReference type="Pfam" id="PF13847"/>
    </source>
</evidence>
<feature type="domain" description="Methyltransferase" evidence="1">
    <location>
        <begin position="58"/>
        <end position="174"/>
    </location>
</feature>
<dbReference type="GO" id="GO:0008168">
    <property type="term" value="F:methyltransferase activity"/>
    <property type="evidence" value="ECO:0007669"/>
    <property type="project" value="UniProtKB-KW"/>
</dbReference>
<keyword evidence="2" id="KW-0808">Transferase</keyword>
<dbReference type="EMBL" id="CP047898">
    <property type="protein sequence ID" value="QHK19785.1"/>
    <property type="molecule type" value="Genomic_DNA"/>
</dbReference>
<keyword evidence="3" id="KW-1185">Reference proteome</keyword>
<sequence length="238" mass="26007">MAPRPRSLPSAECGQLEREGTVKDKYNIYAPVYDVLSGERAVYRAGRIQGIDALDPRPGDQILDIGCGTGLNFPLLQDRIGPTGTIIGIDRSPGMLRQAQRRARLHRWDNIILVQADLISLDASAVMEQVSGQGGTPASDGIIATYSLSLMPAWRTAWANIQNLLGADPRVSIVDMQEPYGSARWLAPLARFACRIGGADIFAHPWQFVEEDCVGVDSRSARGGHLQIRAGTLQHRHE</sequence>
<reference evidence="2 3" key="1">
    <citation type="submission" date="2020-01" db="EMBL/GenBank/DDBJ databases">
        <title>Pseudarthrobacter psychrotolerans sp. nov., isolated from antarctic soil.</title>
        <authorList>
            <person name="Shin Y."/>
            <person name="Park W."/>
        </authorList>
    </citation>
    <scope>NUCLEOTIDE SEQUENCE [LARGE SCALE GENOMIC DNA]</scope>
    <source>
        <strain evidence="2 3">YJ56</strain>
    </source>
</reference>
<dbReference type="KEGG" id="psey:GU243_08635"/>
<dbReference type="GO" id="GO:0032259">
    <property type="term" value="P:methylation"/>
    <property type="evidence" value="ECO:0007669"/>
    <property type="project" value="UniProtKB-KW"/>
</dbReference>
<evidence type="ECO:0000313" key="2">
    <source>
        <dbReference type="EMBL" id="QHK19785.1"/>
    </source>
</evidence>
<name>A0A6P1NGL5_9MICC</name>
<keyword evidence="2" id="KW-0489">Methyltransferase</keyword>